<evidence type="ECO:0000256" key="6">
    <source>
        <dbReference type="ARBA" id="ARBA00022989"/>
    </source>
</evidence>
<dbReference type="InterPro" id="IPR013112">
    <property type="entry name" value="FAD-bd_8"/>
</dbReference>
<evidence type="ECO:0000256" key="9">
    <source>
        <dbReference type="ARBA" id="ARBA00023136"/>
    </source>
</evidence>
<dbReference type="InterPro" id="IPR039261">
    <property type="entry name" value="FNR_nucleotide-bd"/>
</dbReference>
<accession>A0AAF1BNV1</accession>
<dbReference type="PROSITE" id="PS51384">
    <property type="entry name" value="FAD_FR"/>
    <property type="match status" value="1"/>
</dbReference>
<evidence type="ECO:0000256" key="8">
    <source>
        <dbReference type="ARBA" id="ARBA00023065"/>
    </source>
</evidence>
<dbReference type="Proteomes" id="UP000827549">
    <property type="component" value="Chromosome 5"/>
</dbReference>
<dbReference type="GO" id="GO:0015677">
    <property type="term" value="P:copper ion import"/>
    <property type="evidence" value="ECO:0007669"/>
    <property type="project" value="TreeGrafter"/>
</dbReference>
<dbReference type="InterPro" id="IPR017927">
    <property type="entry name" value="FAD-bd_FR_type"/>
</dbReference>
<dbReference type="SFLD" id="SFLDG01168">
    <property type="entry name" value="Ferric_reductase_subgroup_(FRE"/>
    <property type="match status" value="1"/>
</dbReference>
<evidence type="ECO:0000256" key="7">
    <source>
        <dbReference type="ARBA" id="ARBA00023002"/>
    </source>
</evidence>
<keyword evidence="9 12" id="KW-0472">Membrane</keyword>
<feature type="signal peptide" evidence="13">
    <location>
        <begin position="1"/>
        <end position="26"/>
    </location>
</feature>
<evidence type="ECO:0000256" key="12">
    <source>
        <dbReference type="SAM" id="Phobius"/>
    </source>
</evidence>
<keyword evidence="13" id="KW-0732">Signal</keyword>
<feature type="domain" description="FAD-binding FR-type" evidence="14">
    <location>
        <begin position="452"/>
        <end position="576"/>
    </location>
</feature>
<dbReference type="EMBL" id="CP086718">
    <property type="protein sequence ID" value="WOO83579.1"/>
    <property type="molecule type" value="Genomic_DNA"/>
</dbReference>
<evidence type="ECO:0000313" key="15">
    <source>
        <dbReference type="EMBL" id="WOO83579.1"/>
    </source>
</evidence>
<evidence type="ECO:0000259" key="14">
    <source>
        <dbReference type="PROSITE" id="PS51384"/>
    </source>
</evidence>
<evidence type="ECO:0000313" key="16">
    <source>
        <dbReference type="Proteomes" id="UP000827549"/>
    </source>
</evidence>
<organism evidence="15 16">
    <name type="scientific">Vanrija pseudolonga</name>
    <dbReference type="NCBI Taxonomy" id="143232"/>
    <lineage>
        <taxon>Eukaryota</taxon>
        <taxon>Fungi</taxon>
        <taxon>Dikarya</taxon>
        <taxon>Basidiomycota</taxon>
        <taxon>Agaricomycotina</taxon>
        <taxon>Tremellomycetes</taxon>
        <taxon>Trichosporonales</taxon>
        <taxon>Trichosporonaceae</taxon>
        <taxon>Vanrija</taxon>
    </lineage>
</organism>
<evidence type="ECO:0000256" key="13">
    <source>
        <dbReference type="SAM" id="SignalP"/>
    </source>
</evidence>
<feature type="chain" id="PRO_5041904778" evidence="13">
    <location>
        <begin position="27"/>
        <end position="784"/>
    </location>
</feature>
<evidence type="ECO:0000256" key="11">
    <source>
        <dbReference type="SAM" id="MobiDB-lite"/>
    </source>
</evidence>
<dbReference type="Gene3D" id="3.40.50.80">
    <property type="entry name" value="Nucleotide-binding domain of ferredoxin-NADP reductase (FNR) module"/>
    <property type="match status" value="1"/>
</dbReference>
<evidence type="ECO:0000256" key="10">
    <source>
        <dbReference type="ARBA" id="ARBA00023180"/>
    </source>
</evidence>
<evidence type="ECO:0000256" key="5">
    <source>
        <dbReference type="ARBA" id="ARBA00022982"/>
    </source>
</evidence>
<keyword evidence="5" id="KW-0249">Electron transport</keyword>
<dbReference type="InterPro" id="IPR051410">
    <property type="entry name" value="Ferric/Cupric_Reductase"/>
</dbReference>
<evidence type="ECO:0000256" key="1">
    <source>
        <dbReference type="ARBA" id="ARBA00004141"/>
    </source>
</evidence>
<sequence>MRAHSAALHSALFTALLILILPSCLASKHVPGLPALRLQTRPGLCYEACESTLHDIRFVDEHAKRNKYTRRASSVLWLTSAVHCMDKRCDAGSMSEGYRVMRNTFLHEADVDIGTDPDQYRNATLLESCQDVHTLSREAEKRTFNTTVLPERHDWEVAYNTLYTWDVNMIYHHGFDEFLYLLLGIMLACGIADHVVGWLRRSCGGAASGDVKYTSLVDSGSIDLAGSSWSQRYLTWYRKYIDTPALFGYRHVQAAWGGWVSLPTRLESTIIGLYIAANVLFTLCPYPMAPENRFWPGRPDQELSRYIADRTGIMCFWNLPLLWALAGRNNVVLWLTSWSYSSLNMFHRWVARVATAQAVIHSLAYLYYGLATGKTLKHLWHKQYWAMGVIATGVMVALLPLSLRPLRESAYELFLRLHIALALACLVLLFYHVKVMDGAYDAWLWWCIGLWVFDHLLRLVRIAILSFSSIGQRNTYAEITGGGNGLLRFAIQTTRRFDPKPGAYFFLYTPYTLSPWENHPMTLGSWTTTQKGMTLNFLIAPQAGATQRMKRSVIRSGGRTNINVLLEGPYGESHDLSGFDHVLLISGGGGVTGILPYVYTLAQRQCHRRVDVVWVVPSVGYAVDVCARELSPKTTPGINVRVYMSREQGVMAEDVVCALPPDIEVACDGDGDDDGTLGDDGDESDTALEEGEQSSLLKTISPSAARATGDTDGKLRVSSGRPSMAAVLSRAINRLEGRERLVVLSCGPAAMMDDLRAAVCESYGDEHGQVSGDRLVYYEDSFGW</sequence>
<gene>
    <name evidence="15" type="primary">freB_1</name>
    <name evidence="15" type="ORF">LOC62_05G007097</name>
</gene>
<dbReference type="InterPro" id="IPR013121">
    <property type="entry name" value="Fe_red_NAD-bd_6"/>
</dbReference>
<dbReference type="PANTHER" id="PTHR32361:SF9">
    <property type="entry name" value="FERRIC REDUCTASE TRANSMEMBRANE COMPONENT 3-RELATED"/>
    <property type="match status" value="1"/>
</dbReference>
<dbReference type="SUPFAM" id="SSF52343">
    <property type="entry name" value="Ferredoxin reductase-like, C-terminal NADP-linked domain"/>
    <property type="match status" value="1"/>
</dbReference>
<feature type="region of interest" description="Disordered" evidence="11">
    <location>
        <begin position="668"/>
        <end position="687"/>
    </location>
</feature>
<feature type="transmembrane region" description="Helical" evidence="12">
    <location>
        <begin position="349"/>
        <end position="371"/>
    </location>
</feature>
<feature type="transmembrane region" description="Helical" evidence="12">
    <location>
        <begin position="383"/>
        <end position="401"/>
    </location>
</feature>
<protein>
    <submittedName>
        <fullName evidence="15">Ferric/cupric reductase transmembrane component B</fullName>
    </submittedName>
</protein>
<reference evidence="15" key="1">
    <citation type="submission" date="2023-10" db="EMBL/GenBank/DDBJ databases">
        <authorList>
            <person name="Noh H."/>
        </authorList>
    </citation>
    <scope>NUCLEOTIDE SEQUENCE</scope>
    <source>
        <strain evidence="15">DUCC4014</strain>
    </source>
</reference>
<feature type="transmembrane region" description="Helical" evidence="12">
    <location>
        <begin position="443"/>
        <end position="464"/>
    </location>
</feature>
<dbReference type="GeneID" id="87810271"/>
<evidence type="ECO:0000256" key="2">
    <source>
        <dbReference type="ARBA" id="ARBA00006278"/>
    </source>
</evidence>
<dbReference type="GO" id="GO:0000293">
    <property type="term" value="F:ferric-chelate reductase activity"/>
    <property type="evidence" value="ECO:0007669"/>
    <property type="project" value="UniProtKB-ARBA"/>
</dbReference>
<dbReference type="RefSeq" id="XP_062629605.1">
    <property type="nucleotide sequence ID" value="XM_062773621.1"/>
</dbReference>
<dbReference type="InterPro" id="IPR013130">
    <property type="entry name" value="Fe3_Rdtase_TM_dom"/>
</dbReference>
<feature type="transmembrane region" description="Helical" evidence="12">
    <location>
        <begin position="271"/>
        <end position="289"/>
    </location>
</feature>
<proteinExistence type="inferred from homology"/>
<dbReference type="GO" id="GO:0006879">
    <property type="term" value="P:intracellular iron ion homeostasis"/>
    <property type="evidence" value="ECO:0007669"/>
    <property type="project" value="TreeGrafter"/>
</dbReference>
<keyword evidence="6 12" id="KW-1133">Transmembrane helix</keyword>
<dbReference type="PANTHER" id="PTHR32361">
    <property type="entry name" value="FERRIC/CUPRIC REDUCTASE TRANSMEMBRANE COMPONENT"/>
    <property type="match status" value="1"/>
</dbReference>
<dbReference type="Pfam" id="PF08022">
    <property type="entry name" value="FAD_binding_8"/>
    <property type="match status" value="1"/>
</dbReference>
<dbReference type="GO" id="GO:0006826">
    <property type="term" value="P:iron ion transport"/>
    <property type="evidence" value="ECO:0007669"/>
    <property type="project" value="TreeGrafter"/>
</dbReference>
<comment type="subcellular location">
    <subcellularLocation>
        <location evidence="1">Membrane</location>
        <topology evidence="1">Multi-pass membrane protein</topology>
    </subcellularLocation>
</comment>
<dbReference type="SFLD" id="SFLDS00052">
    <property type="entry name" value="Ferric_Reductase_Domain"/>
    <property type="match status" value="1"/>
</dbReference>
<feature type="transmembrane region" description="Helical" evidence="12">
    <location>
        <begin position="413"/>
        <end position="431"/>
    </location>
</feature>
<feature type="transmembrane region" description="Helical" evidence="12">
    <location>
        <begin position="178"/>
        <end position="199"/>
    </location>
</feature>
<keyword evidence="4 12" id="KW-0812">Transmembrane</keyword>
<keyword evidence="10" id="KW-0325">Glycoprotein</keyword>
<evidence type="ECO:0000256" key="4">
    <source>
        <dbReference type="ARBA" id="ARBA00022692"/>
    </source>
</evidence>
<name>A0AAF1BNV1_9TREE</name>
<evidence type="ECO:0000256" key="3">
    <source>
        <dbReference type="ARBA" id="ARBA00022448"/>
    </source>
</evidence>
<keyword evidence="16" id="KW-1185">Reference proteome</keyword>
<keyword evidence="8" id="KW-0406">Ion transport</keyword>
<dbReference type="Pfam" id="PF01794">
    <property type="entry name" value="Ferric_reduct"/>
    <property type="match status" value="1"/>
</dbReference>
<keyword evidence="3" id="KW-0813">Transport</keyword>
<dbReference type="CDD" id="cd06186">
    <property type="entry name" value="NOX_Duox_like_FAD_NADP"/>
    <property type="match status" value="1"/>
</dbReference>
<dbReference type="Pfam" id="PF08030">
    <property type="entry name" value="NAD_binding_6"/>
    <property type="match status" value="1"/>
</dbReference>
<keyword evidence="7" id="KW-0560">Oxidoreductase</keyword>
<dbReference type="GO" id="GO:0005886">
    <property type="term" value="C:plasma membrane"/>
    <property type="evidence" value="ECO:0007669"/>
    <property type="project" value="TreeGrafter"/>
</dbReference>
<dbReference type="AlphaFoldDB" id="A0AAF1BNV1"/>
<comment type="similarity">
    <text evidence="2">Belongs to the ferric reductase (FRE) family.</text>
</comment>